<dbReference type="EMBL" id="LQYT01000049">
    <property type="protein sequence ID" value="KYD18637.1"/>
    <property type="molecule type" value="Genomic_DNA"/>
</dbReference>
<evidence type="ECO:0000313" key="2">
    <source>
        <dbReference type="Proteomes" id="UP000075683"/>
    </source>
</evidence>
<dbReference type="STRING" id="301148.B4135_2255"/>
<comment type="caution">
    <text evidence="1">The sequence shown here is derived from an EMBL/GenBank/DDBJ whole genome shotgun (WGS) entry which is preliminary data.</text>
</comment>
<sequence length="42" mass="4940">MMESQEFLSGRARFWPPPFIMGRGGENRFVFLIIIPLEQNVK</sequence>
<protein>
    <submittedName>
        <fullName evidence="1">Uncharacterized protein</fullName>
    </submittedName>
</protein>
<dbReference type="AlphaFoldDB" id="A0A150M228"/>
<reference evidence="1 2" key="1">
    <citation type="submission" date="2016-01" db="EMBL/GenBank/DDBJ databases">
        <title>Draft Genome Sequences of Seven Thermophilic Sporeformers Isolated from Foods.</title>
        <authorList>
            <person name="Berendsen E.M."/>
            <person name="Wells-Bennik M.H."/>
            <person name="Krawcyk A.O."/>
            <person name="De Jong A."/>
            <person name="Holsappel S."/>
            <person name="Eijlander R.T."/>
            <person name="Kuipers O.P."/>
        </authorList>
    </citation>
    <scope>NUCLEOTIDE SEQUENCE [LARGE SCALE GENOMIC DNA]</scope>
    <source>
        <strain evidence="1 2">B4135</strain>
    </source>
</reference>
<organism evidence="1 2">
    <name type="scientific">Caldibacillus debilis</name>
    <dbReference type="NCBI Taxonomy" id="301148"/>
    <lineage>
        <taxon>Bacteria</taxon>
        <taxon>Bacillati</taxon>
        <taxon>Bacillota</taxon>
        <taxon>Bacilli</taxon>
        <taxon>Bacillales</taxon>
        <taxon>Bacillaceae</taxon>
        <taxon>Caldibacillus</taxon>
    </lineage>
</organism>
<accession>A0A150M228</accession>
<dbReference type="Proteomes" id="UP000075683">
    <property type="component" value="Unassembled WGS sequence"/>
</dbReference>
<gene>
    <name evidence="1" type="ORF">B4135_2255</name>
</gene>
<name>A0A150M228_9BACI</name>
<evidence type="ECO:0000313" key="1">
    <source>
        <dbReference type="EMBL" id="KYD18637.1"/>
    </source>
</evidence>
<proteinExistence type="predicted"/>